<evidence type="ECO:0000313" key="1">
    <source>
        <dbReference type="EMBL" id="NUU64109.1"/>
    </source>
</evidence>
<comment type="caution">
    <text evidence="1">The sequence shown here is derived from an EMBL/GenBank/DDBJ whole genome shotgun (WGS) entry which is preliminary data.</text>
</comment>
<proteinExistence type="predicted"/>
<keyword evidence="2" id="KW-1185">Reference proteome</keyword>
<gene>
    <name evidence="1" type="ORF">HPT30_27540</name>
</gene>
<dbReference type="AlphaFoldDB" id="A0A850EWT9"/>
<dbReference type="Proteomes" id="UP000564806">
    <property type="component" value="Unassembled WGS sequence"/>
</dbReference>
<dbReference type="EMBL" id="JABWCS010000221">
    <property type="protein sequence ID" value="NUU64109.1"/>
    <property type="molecule type" value="Genomic_DNA"/>
</dbReference>
<dbReference type="GO" id="GO:0016740">
    <property type="term" value="F:transferase activity"/>
    <property type="evidence" value="ECO:0007669"/>
    <property type="project" value="UniProtKB-KW"/>
</dbReference>
<protein>
    <submittedName>
        <fullName evidence="1">GNAT family N-acetyltransferase</fullName>
    </submittedName>
</protein>
<organism evidence="1 2">
    <name type="scientific">Paenibacillus agri</name>
    <dbReference type="NCBI Taxonomy" id="2744309"/>
    <lineage>
        <taxon>Bacteria</taxon>
        <taxon>Bacillati</taxon>
        <taxon>Bacillota</taxon>
        <taxon>Bacilli</taxon>
        <taxon>Bacillales</taxon>
        <taxon>Paenibacillaceae</taxon>
        <taxon>Paenibacillus</taxon>
    </lineage>
</organism>
<evidence type="ECO:0000313" key="2">
    <source>
        <dbReference type="Proteomes" id="UP000564806"/>
    </source>
</evidence>
<reference evidence="1" key="1">
    <citation type="submission" date="2020-06" db="EMBL/GenBank/DDBJ databases">
        <title>Paenibacillus sp. nov., isolated from soil.</title>
        <authorList>
            <person name="Seo Y.L."/>
        </authorList>
    </citation>
    <scope>NUCLEOTIDE SEQUENCE [LARGE SCALE GENOMIC DNA]</scope>
    <source>
        <strain evidence="1">JW14</strain>
    </source>
</reference>
<accession>A0A850EWT9</accession>
<name>A0A850EWT9_9BACL</name>
<dbReference type="CDD" id="cd04301">
    <property type="entry name" value="NAT_SF"/>
    <property type="match status" value="1"/>
</dbReference>
<keyword evidence="1" id="KW-0808">Transferase</keyword>
<sequence length="55" mass="6500">MSKNHRRKWIGSILLQHAEEVVKSCGACCLLTLPEQSPELMFELRRELNSRKIYR</sequence>